<reference evidence="13 14" key="1">
    <citation type="journal article" date="2013" name="Sci. Rep.">
        <title>Extraordinary expansion of a Sorangium cellulosum genome from an alkaline milieu.</title>
        <authorList>
            <person name="Han K."/>
            <person name="Li Z.F."/>
            <person name="Peng R."/>
            <person name="Zhu L.P."/>
            <person name="Zhou T."/>
            <person name="Wang L.G."/>
            <person name="Li S.G."/>
            <person name="Zhang X.B."/>
            <person name="Hu W."/>
            <person name="Wu Z.H."/>
            <person name="Qin N."/>
            <person name="Li Y.Z."/>
        </authorList>
    </citation>
    <scope>NUCLEOTIDE SEQUENCE [LARGE SCALE GENOMIC DNA]</scope>
    <source>
        <strain evidence="13 14">So0157-2</strain>
    </source>
</reference>
<evidence type="ECO:0000256" key="1">
    <source>
        <dbReference type="ARBA" id="ARBA00005329"/>
    </source>
</evidence>
<dbReference type="SMART" id="SM01060">
    <property type="entry name" value="Catalase"/>
    <property type="match status" value="1"/>
</dbReference>
<dbReference type="HOGENOM" id="CLU_045961_1_0_7"/>
<dbReference type="STRING" id="1254432.SCE1572_11170"/>
<dbReference type="PIRSF" id="PIRSF000296">
    <property type="entry name" value="SrpA"/>
    <property type="match status" value="1"/>
</dbReference>
<evidence type="ECO:0000259" key="12">
    <source>
        <dbReference type="SMART" id="SM01060"/>
    </source>
</evidence>
<evidence type="ECO:0000256" key="4">
    <source>
        <dbReference type="ARBA" id="ARBA00022723"/>
    </source>
</evidence>
<dbReference type="EMBL" id="CP003969">
    <property type="protein sequence ID" value="AGP35021.1"/>
    <property type="molecule type" value="Genomic_DNA"/>
</dbReference>
<comment type="function">
    <text evidence="7">Has an organic peroxide-dependent peroxidase activity.</text>
</comment>
<accession>S4XRM1</accession>
<feature type="binding site" description="axial binding residue" evidence="9">
    <location>
        <position position="350"/>
    </location>
    <ligand>
        <name>heme</name>
        <dbReference type="ChEBI" id="CHEBI:30413"/>
    </ligand>
    <ligandPart>
        <name>Fe</name>
        <dbReference type="ChEBI" id="CHEBI:18248"/>
    </ligandPart>
</feature>
<dbReference type="CDD" id="cd08153">
    <property type="entry name" value="srpA_like"/>
    <property type="match status" value="1"/>
</dbReference>
<dbReference type="KEGG" id="scu:SCE1572_11170"/>
<keyword evidence="2 7" id="KW-0575">Peroxidase</keyword>
<dbReference type="InterPro" id="IPR011614">
    <property type="entry name" value="Catalase_core"/>
</dbReference>
<dbReference type="PROSITE" id="PS51402">
    <property type="entry name" value="CATALASE_3"/>
    <property type="match status" value="1"/>
</dbReference>
<dbReference type="eggNOG" id="COG0753">
    <property type="taxonomic scope" value="Bacteria"/>
</dbReference>
<dbReference type="Gene3D" id="2.40.180.10">
    <property type="entry name" value="Catalase core domain"/>
    <property type="match status" value="1"/>
</dbReference>
<feature type="region of interest" description="Disordered" evidence="10">
    <location>
        <begin position="355"/>
        <end position="378"/>
    </location>
</feature>
<evidence type="ECO:0000313" key="14">
    <source>
        <dbReference type="Proteomes" id="UP000014803"/>
    </source>
</evidence>
<comment type="cofactor">
    <cofactor evidence="7">
        <name>heme</name>
        <dbReference type="ChEBI" id="CHEBI:30413"/>
    </cofactor>
</comment>
<proteinExistence type="inferred from homology"/>
<evidence type="ECO:0000256" key="9">
    <source>
        <dbReference type="PIRSR" id="PIRSR000296-2"/>
    </source>
</evidence>
<feature type="transmembrane region" description="Helical" evidence="11">
    <location>
        <begin position="31"/>
        <end position="52"/>
    </location>
</feature>
<dbReference type="Gene3D" id="1.20.1280.120">
    <property type="match status" value="1"/>
</dbReference>
<dbReference type="GO" id="GO:0004096">
    <property type="term" value="F:catalase activity"/>
    <property type="evidence" value="ECO:0007669"/>
    <property type="project" value="InterPro"/>
</dbReference>
<comment type="similarity">
    <text evidence="1 7">Belongs to the catalase family.</text>
</comment>
<name>S4XRM1_SORCE</name>
<dbReference type="InterPro" id="IPR024168">
    <property type="entry name" value="Catalase_SrpA-type_pred"/>
</dbReference>
<evidence type="ECO:0000256" key="8">
    <source>
        <dbReference type="PIRSR" id="PIRSR000296-1"/>
    </source>
</evidence>
<keyword evidence="4 7" id="KW-0479">Metal-binding</keyword>
<dbReference type="PANTHER" id="PTHR11465:SF9">
    <property type="entry name" value="CATALASE"/>
    <property type="match status" value="1"/>
</dbReference>
<gene>
    <name evidence="13" type="ORF">SCE1572_11170</name>
</gene>
<dbReference type="GO" id="GO:0020037">
    <property type="term" value="F:heme binding"/>
    <property type="evidence" value="ECO:0007669"/>
    <property type="project" value="InterPro"/>
</dbReference>
<keyword evidence="11" id="KW-0472">Membrane</keyword>
<keyword evidence="11" id="KW-0812">Transmembrane</keyword>
<organism evidence="13 14">
    <name type="scientific">Sorangium cellulosum So0157-2</name>
    <dbReference type="NCBI Taxonomy" id="1254432"/>
    <lineage>
        <taxon>Bacteria</taxon>
        <taxon>Pseudomonadati</taxon>
        <taxon>Myxococcota</taxon>
        <taxon>Polyangia</taxon>
        <taxon>Polyangiales</taxon>
        <taxon>Polyangiaceae</taxon>
        <taxon>Sorangium</taxon>
    </lineage>
</organism>
<keyword evidence="11" id="KW-1133">Transmembrane helix</keyword>
<dbReference type="PRINTS" id="PR00067">
    <property type="entry name" value="CATALASE"/>
</dbReference>
<dbReference type="GO" id="GO:0042542">
    <property type="term" value="P:response to hydrogen peroxide"/>
    <property type="evidence" value="ECO:0007669"/>
    <property type="project" value="TreeGrafter"/>
</dbReference>
<sequence length="378" mass="40035">MAEELEMFGFLRSDGGLVGPLRAKAGEIARASLIFAIVAALAAAFAFVAGVLEPSRLTPAKLVDALEGHDGLHPGFRRAHAKGVCFTGRFEASGAGARLSRASVFARGEVPVVGRFSTGGGMPYAPDGRVALRSMALSFSLPNGEQWRTAMNHIPVFPVATPAAFLDFQRATSPVAATGKPDAARVEGFLAAHPETRAFMARLRDGDLPSSFANGAYHSVNAFRFTGGAGPARDVRWSMVPEAPLEALDKATLASRPPSFLFEEVVARLERGPLRWRMRVTLAAPGDPTGDATREWPRDREQVEVGALVVERAATEEAGPCRDITFDPLILPAGIEPSDDPLLSARSSAYAVSLTRRAGEGPAPSALSRGPAEEGARR</sequence>
<dbReference type="PATRIC" id="fig|1254432.3.peg.2497"/>
<feature type="active site" evidence="8">
    <location>
        <position position="80"/>
    </location>
</feature>
<keyword evidence="5 7" id="KW-0560">Oxidoreductase</keyword>
<evidence type="ECO:0000256" key="10">
    <source>
        <dbReference type="SAM" id="MobiDB-lite"/>
    </source>
</evidence>
<dbReference type="GO" id="GO:0042744">
    <property type="term" value="P:hydrogen peroxide catabolic process"/>
    <property type="evidence" value="ECO:0007669"/>
    <property type="project" value="TreeGrafter"/>
</dbReference>
<evidence type="ECO:0000256" key="2">
    <source>
        <dbReference type="ARBA" id="ARBA00022559"/>
    </source>
</evidence>
<dbReference type="Proteomes" id="UP000014803">
    <property type="component" value="Chromosome"/>
</dbReference>
<protein>
    <recommendedName>
        <fullName evidence="7">Catalase-related peroxidase</fullName>
        <ecNumber evidence="7">1.11.1.-</ecNumber>
    </recommendedName>
</protein>
<dbReference type="Pfam" id="PF00199">
    <property type="entry name" value="Catalase"/>
    <property type="match status" value="1"/>
</dbReference>
<dbReference type="PANTHER" id="PTHR11465">
    <property type="entry name" value="CATALASE"/>
    <property type="match status" value="1"/>
</dbReference>
<keyword evidence="6 7" id="KW-0408">Iron</keyword>
<evidence type="ECO:0000256" key="6">
    <source>
        <dbReference type="ARBA" id="ARBA00023004"/>
    </source>
</evidence>
<evidence type="ECO:0000256" key="7">
    <source>
        <dbReference type="PIRNR" id="PIRNR000296"/>
    </source>
</evidence>
<dbReference type="EC" id="1.11.1.-" evidence="7"/>
<dbReference type="AlphaFoldDB" id="S4XRM1"/>
<evidence type="ECO:0000313" key="13">
    <source>
        <dbReference type="EMBL" id="AGP35021.1"/>
    </source>
</evidence>
<dbReference type="GO" id="GO:0046872">
    <property type="term" value="F:metal ion binding"/>
    <property type="evidence" value="ECO:0007669"/>
    <property type="project" value="UniProtKB-KW"/>
</dbReference>
<dbReference type="GO" id="GO:0005737">
    <property type="term" value="C:cytoplasm"/>
    <property type="evidence" value="ECO:0007669"/>
    <property type="project" value="TreeGrafter"/>
</dbReference>
<evidence type="ECO:0000256" key="11">
    <source>
        <dbReference type="SAM" id="Phobius"/>
    </source>
</evidence>
<evidence type="ECO:0000256" key="5">
    <source>
        <dbReference type="ARBA" id="ARBA00023002"/>
    </source>
</evidence>
<feature type="domain" description="Catalase core" evidence="12">
    <location>
        <begin position="40"/>
        <end position="378"/>
    </location>
</feature>
<keyword evidence="3 7" id="KW-0349">Heme</keyword>
<dbReference type="InterPro" id="IPR020835">
    <property type="entry name" value="Catalase_sf"/>
</dbReference>
<evidence type="ECO:0000256" key="3">
    <source>
        <dbReference type="ARBA" id="ARBA00022617"/>
    </source>
</evidence>
<dbReference type="InterPro" id="IPR018028">
    <property type="entry name" value="Catalase"/>
</dbReference>
<dbReference type="SUPFAM" id="SSF56634">
    <property type="entry name" value="Heme-dependent catalase-like"/>
    <property type="match status" value="1"/>
</dbReference>